<dbReference type="PANTHER" id="PTHR33112:SF16">
    <property type="entry name" value="HETEROKARYON INCOMPATIBILITY DOMAIN-CONTAINING PROTEIN"/>
    <property type="match status" value="1"/>
</dbReference>
<sequence>MPTRTLRLDPATGSLRLQPSSSAVEPYAALTYCWGGDQPQKLTRSNQQDYESGIDIQRLPATIQDALRVAGELGIFHVWIDSLCIVQDDFESLATEIAKMPQVYGHAVVTISVSRTSRAADGFLADIDPRELLTEPFRLRYECPNGIIGSIYVVGVPDKNSLFSDLCRRGWTLQERCLSPRLLDYGKLQMRWMCDSSKNRAWTVNGWDPDEKWPSGNYDVMREVKAKIRSAGDGDIAAEKTWLLAKWRHLVEVYADRDLTVTTDRILAISALAQEFGDMLDEEYLAGLWRCTLPCELLWCQASGFRDGGGAGASPRPERYQGPSWSWVAVNGPVLFLGELSAPTSAAVTHVEVRASESAANMARSIK</sequence>
<name>A0AAN6RP05_9PEZI</name>
<dbReference type="AlphaFoldDB" id="A0AAN6RP05"/>
<gene>
    <name evidence="2" type="ORF">C8A05DRAFT_39302</name>
</gene>
<comment type="caution">
    <text evidence="2">The sequence shown here is derived from an EMBL/GenBank/DDBJ whole genome shotgun (WGS) entry which is preliminary data.</text>
</comment>
<reference evidence="2" key="2">
    <citation type="submission" date="2023-05" db="EMBL/GenBank/DDBJ databases">
        <authorList>
            <consortium name="Lawrence Berkeley National Laboratory"/>
            <person name="Steindorff A."/>
            <person name="Hensen N."/>
            <person name="Bonometti L."/>
            <person name="Westerberg I."/>
            <person name="Brannstrom I.O."/>
            <person name="Guillou S."/>
            <person name="Cros-Aarteil S."/>
            <person name="Calhoun S."/>
            <person name="Haridas S."/>
            <person name="Kuo A."/>
            <person name="Mondo S."/>
            <person name="Pangilinan J."/>
            <person name="Riley R."/>
            <person name="Labutti K."/>
            <person name="Andreopoulos B."/>
            <person name="Lipzen A."/>
            <person name="Chen C."/>
            <person name="Yanf M."/>
            <person name="Daum C."/>
            <person name="Ng V."/>
            <person name="Clum A."/>
            <person name="Ohm R."/>
            <person name="Martin F."/>
            <person name="Silar P."/>
            <person name="Natvig D."/>
            <person name="Lalanne C."/>
            <person name="Gautier V."/>
            <person name="Ament-Velasquez S.L."/>
            <person name="Kruys A."/>
            <person name="Hutchinson M.I."/>
            <person name="Powell A.J."/>
            <person name="Barry K."/>
            <person name="Miller A.N."/>
            <person name="Grigoriev I.V."/>
            <person name="Debuchy R."/>
            <person name="Gladieux P."/>
            <person name="Thoren M.H."/>
            <person name="Johannesson H."/>
        </authorList>
    </citation>
    <scope>NUCLEOTIDE SEQUENCE</scope>
    <source>
        <strain evidence="2">CBS 103.79</strain>
    </source>
</reference>
<dbReference type="Proteomes" id="UP001303889">
    <property type="component" value="Unassembled WGS sequence"/>
</dbReference>
<dbReference type="EMBL" id="MU856251">
    <property type="protein sequence ID" value="KAK3897153.1"/>
    <property type="molecule type" value="Genomic_DNA"/>
</dbReference>
<protein>
    <submittedName>
        <fullName evidence="2">HET-domain-containing protein</fullName>
    </submittedName>
</protein>
<dbReference type="Pfam" id="PF06985">
    <property type="entry name" value="HET"/>
    <property type="match status" value="1"/>
</dbReference>
<feature type="domain" description="Heterokaryon incompatibility" evidence="1">
    <location>
        <begin position="27"/>
        <end position="175"/>
    </location>
</feature>
<proteinExistence type="predicted"/>
<reference evidence="2" key="1">
    <citation type="journal article" date="2023" name="Mol. Phylogenet. Evol.">
        <title>Genome-scale phylogeny and comparative genomics of the fungal order Sordariales.</title>
        <authorList>
            <person name="Hensen N."/>
            <person name="Bonometti L."/>
            <person name="Westerberg I."/>
            <person name="Brannstrom I.O."/>
            <person name="Guillou S."/>
            <person name="Cros-Aarteil S."/>
            <person name="Calhoun S."/>
            <person name="Haridas S."/>
            <person name="Kuo A."/>
            <person name="Mondo S."/>
            <person name="Pangilinan J."/>
            <person name="Riley R."/>
            <person name="LaButti K."/>
            <person name="Andreopoulos B."/>
            <person name="Lipzen A."/>
            <person name="Chen C."/>
            <person name="Yan M."/>
            <person name="Daum C."/>
            <person name="Ng V."/>
            <person name="Clum A."/>
            <person name="Steindorff A."/>
            <person name="Ohm R.A."/>
            <person name="Martin F."/>
            <person name="Silar P."/>
            <person name="Natvig D.O."/>
            <person name="Lalanne C."/>
            <person name="Gautier V."/>
            <person name="Ament-Velasquez S.L."/>
            <person name="Kruys A."/>
            <person name="Hutchinson M.I."/>
            <person name="Powell A.J."/>
            <person name="Barry K."/>
            <person name="Miller A.N."/>
            <person name="Grigoriev I.V."/>
            <person name="Debuchy R."/>
            <person name="Gladieux P."/>
            <person name="Hiltunen Thoren M."/>
            <person name="Johannesson H."/>
        </authorList>
    </citation>
    <scope>NUCLEOTIDE SEQUENCE</scope>
    <source>
        <strain evidence="2">CBS 103.79</strain>
    </source>
</reference>
<dbReference type="InterPro" id="IPR010730">
    <property type="entry name" value="HET"/>
</dbReference>
<keyword evidence="3" id="KW-1185">Reference proteome</keyword>
<evidence type="ECO:0000259" key="1">
    <source>
        <dbReference type="Pfam" id="PF06985"/>
    </source>
</evidence>
<accession>A0AAN6RP05</accession>
<evidence type="ECO:0000313" key="3">
    <source>
        <dbReference type="Proteomes" id="UP001303889"/>
    </source>
</evidence>
<dbReference type="PANTHER" id="PTHR33112">
    <property type="entry name" value="DOMAIN PROTEIN, PUTATIVE-RELATED"/>
    <property type="match status" value="1"/>
</dbReference>
<evidence type="ECO:0000313" key="2">
    <source>
        <dbReference type="EMBL" id="KAK3897153.1"/>
    </source>
</evidence>
<organism evidence="2 3">
    <name type="scientific">Staphylotrichum tortipilum</name>
    <dbReference type="NCBI Taxonomy" id="2831512"/>
    <lineage>
        <taxon>Eukaryota</taxon>
        <taxon>Fungi</taxon>
        <taxon>Dikarya</taxon>
        <taxon>Ascomycota</taxon>
        <taxon>Pezizomycotina</taxon>
        <taxon>Sordariomycetes</taxon>
        <taxon>Sordariomycetidae</taxon>
        <taxon>Sordariales</taxon>
        <taxon>Chaetomiaceae</taxon>
        <taxon>Staphylotrichum</taxon>
    </lineage>
</organism>